<dbReference type="AlphaFoldDB" id="A0A016T6U6"/>
<sequence length="155" mass="17386">MARFPWRRRSKDRPQLICPHYIFSCPHIVQCAWLFLYTVNSKRPWTRGGIAARRAWAEAQGLRLLAVVVWCSVALSFSAAGKSRQPELHEEPCVSAQERRAAVSLLVYGRLEFTVCEDAEPPKLSISETTPGIHIVCEKLNKCVRPALQAVGNSA</sequence>
<reference evidence="2" key="1">
    <citation type="journal article" date="2015" name="Nat. Genet.">
        <title>The genome and transcriptome of the zoonotic hookworm Ancylostoma ceylanicum identify infection-specific gene families.</title>
        <authorList>
            <person name="Schwarz E.M."/>
            <person name="Hu Y."/>
            <person name="Antoshechkin I."/>
            <person name="Miller M.M."/>
            <person name="Sternberg P.W."/>
            <person name="Aroian R.V."/>
        </authorList>
    </citation>
    <scope>NUCLEOTIDE SEQUENCE</scope>
    <source>
        <strain evidence="2">HY135</strain>
    </source>
</reference>
<accession>A0A016T6U6</accession>
<evidence type="ECO:0000313" key="2">
    <source>
        <dbReference type="Proteomes" id="UP000024635"/>
    </source>
</evidence>
<evidence type="ECO:0000313" key="1">
    <source>
        <dbReference type="EMBL" id="EYB98392.1"/>
    </source>
</evidence>
<gene>
    <name evidence="1" type="primary">Acey_s0131.g1597</name>
    <name evidence="1" type="ORF">Y032_0131g1597</name>
</gene>
<comment type="caution">
    <text evidence="1">The sequence shown here is derived from an EMBL/GenBank/DDBJ whole genome shotgun (WGS) entry which is preliminary data.</text>
</comment>
<name>A0A016T6U6_9BILA</name>
<keyword evidence="2" id="KW-1185">Reference proteome</keyword>
<dbReference type="Proteomes" id="UP000024635">
    <property type="component" value="Unassembled WGS sequence"/>
</dbReference>
<protein>
    <submittedName>
        <fullName evidence="1">Uncharacterized protein</fullName>
    </submittedName>
</protein>
<dbReference type="EMBL" id="JARK01001467">
    <property type="protein sequence ID" value="EYB98392.1"/>
    <property type="molecule type" value="Genomic_DNA"/>
</dbReference>
<organism evidence="1 2">
    <name type="scientific">Ancylostoma ceylanicum</name>
    <dbReference type="NCBI Taxonomy" id="53326"/>
    <lineage>
        <taxon>Eukaryota</taxon>
        <taxon>Metazoa</taxon>
        <taxon>Ecdysozoa</taxon>
        <taxon>Nematoda</taxon>
        <taxon>Chromadorea</taxon>
        <taxon>Rhabditida</taxon>
        <taxon>Rhabditina</taxon>
        <taxon>Rhabditomorpha</taxon>
        <taxon>Strongyloidea</taxon>
        <taxon>Ancylostomatidae</taxon>
        <taxon>Ancylostomatinae</taxon>
        <taxon>Ancylostoma</taxon>
    </lineage>
</organism>
<proteinExistence type="predicted"/>